<gene>
    <name evidence="2" type="ORF">BWQ96_08779</name>
</gene>
<dbReference type="Pfam" id="PF12680">
    <property type="entry name" value="SnoaL_2"/>
    <property type="match status" value="1"/>
</dbReference>
<reference evidence="2 3" key="1">
    <citation type="journal article" date="2018" name="Mol. Biol. Evol.">
        <title>Analysis of the draft genome of the red seaweed Gracilariopsis chorda provides insights into genome size evolution in Rhodophyta.</title>
        <authorList>
            <person name="Lee J."/>
            <person name="Yang E.C."/>
            <person name="Graf L."/>
            <person name="Yang J.H."/>
            <person name="Qiu H."/>
            <person name="Zel Zion U."/>
            <person name="Chan C.X."/>
            <person name="Stephens T.G."/>
            <person name="Weber A.P.M."/>
            <person name="Boo G.H."/>
            <person name="Boo S.M."/>
            <person name="Kim K.M."/>
            <person name="Shin Y."/>
            <person name="Jung M."/>
            <person name="Lee S.J."/>
            <person name="Yim H.S."/>
            <person name="Lee J.H."/>
            <person name="Bhattacharya D."/>
            <person name="Yoon H.S."/>
        </authorList>
    </citation>
    <scope>NUCLEOTIDE SEQUENCE [LARGE SCALE GENOMIC DNA]</scope>
    <source>
        <strain evidence="2 3">SKKU-2015</strain>
        <tissue evidence="2">Whole body</tissue>
    </source>
</reference>
<dbReference type="SUPFAM" id="SSF54427">
    <property type="entry name" value="NTF2-like"/>
    <property type="match status" value="1"/>
</dbReference>
<keyword evidence="3" id="KW-1185">Reference proteome</keyword>
<evidence type="ECO:0000313" key="2">
    <source>
        <dbReference type="EMBL" id="PXF41497.1"/>
    </source>
</evidence>
<dbReference type="Gene3D" id="3.10.450.50">
    <property type="match status" value="1"/>
</dbReference>
<dbReference type="EMBL" id="NBIV01000213">
    <property type="protein sequence ID" value="PXF41497.1"/>
    <property type="molecule type" value="Genomic_DNA"/>
</dbReference>
<accession>A0A2V3IHE2</accession>
<proteinExistence type="predicted"/>
<name>A0A2V3IHE2_9FLOR</name>
<organism evidence="2 3">
    <name type="scientific">Gracilariopsis chorda</name>
    <dbReference type="NCBI Taxonomy" id="448386"/>
    <lineage>
        <taxon>Eukaryota</taxon>
        <taxon>Rhodophyta</taxon>
        <taxon>Florideophyceae</taxon>
        <taxon>Rhodymeniophycidae</taxon>
        <taxon>Gracilariales</taxon>
        <taxon>Gracilariaceae</taxon>
        <taxon>Gracilariopsis</taxon>
    </lineage>
</organism>
<evidence type="ECO:0000259" key="1">
    <source>
        <dbReference type="Pfam" id="PF12680"/>
    </source>
</evidence>
<protein>
    <recommendedName>
        <fullName evidence="1">SnoaL-like domain-containing protein</fullName>
    </recommendedName>
</protein>
<dbReference type="InterPro" id="IPR032710">
    <property type="entry name" value="NTF2-like_dom_sf"/>
</dbReference>
<sequence>MSLSQTIAFATLLCVTYFSIASATYYRPSRPTYCSYEKPLPIQVTEEHIEALNDCNVKRLVQLRTDDFIFYFPRGDVSKGRAGALTTFTNLCKPFPEGFRGLKLTIKEAFLVGNTYNVRWVISAPFFEDYHGADAYVTRGFKMAAQVTTFDSEELNFTRSA</sequence>
<comment type="caution">
    <text evidence="2">The sequence shown here is derived from an EMBL/GenBank/DDBJ whole genome shotgun (WGS) entry which is preliminary data.</text>
</comment>
<feature type="domain" description="SnoaL-like" evidence="1">
    <location>
        <begin position="46"/>
        <end position="125"/>
    </location>
</feature>
<dbReference type="Proteomes" id="UP000247409">
    <property type="component" value="Unassembled WGS sequence"/>
</dbReference>
<evidence type="ECO:0000313" key="3">
    <source>
        <dbReference type="Proteomes" id="UP000247409"/>
    </source>
</evidence>
<dbReference type="OrthoDB" id="10345475at2759"/>
<dbReference type="InterPro" id="IPR037401">
    <property type="entry name" value="SnoaL-like"/>
</dbReference>
<dbReference type="AlphaFoldDB" id="A0A2V3IHE2"/>